<accession>A0ABV5CJN8</accession>
<feature type="region of interest" description="Disordered" evidence="8">
    <location>
        <begin position="1"/>
        <end position="34"/>
    </location>
</feature>
<dbReference type="EMBL" id="JBCGDC010000007">
    <property type="protein sequence ID" value="MFB6392213.1"/>
    <property type="molecule type" value="Genomic_DNA"/>
</dbReference>
<feature type="binding site" evidence="7">
    <location>
        <position position="69"/>
    </location>
    <ligand>
        <name>ATP</name>
        <dbReference type="ChEBI" id="CHEBI:30616"/>
    </ligand>
</feature>
<evidence type="ECO:0000256" key="7">
    <source>
        <dbReference type="PROSITE-ProRule" id="PRU10141"/>
    </source>
</evidence>
<dbReference type="Gene3D" id="1.10.510.10">
    <property type="entry name" value="Transferase(Phosphotransferase) domain 1"/>
    <property type="match status" value="1"/>
</dbReference>
<gene>
    <name evidence="10" type="ORF">AAFH96_03715</name>
</gene>
<evidence type="ECO:0000256" key="8">
    <source>
        <dbReference type="SAM" id="MobiDB-lite"/>
    </source>
</evidence>
<name>A0ABV5CJN8_9ACTN</name>
<evidence type="ECO:0000313" key="11">
    <source>
        <dbReference type="Proteomes" id="UP001582793"/>
    </source>
</evidence>
<proteinExistence type="predicted"/>
<dbReference type="InterPro" id="IPR008271">
    <property type="entry name" value="Ser/Thr_kinase_AS"/>
</dbReference>
<evidence type="ECO:0000256" key="4">
    <source>
        <dbReference type="ARBA" id="ARBA00022741"/>
    </source>
</evidence>
<dbReference type="InterPro" id="IPR017441">
    <property type="entry name" value="Protein_kinase_ATP_BS"/>
</dbReference>
<evidence type="ECO:0000256" key="6">
    <source>
        <dbReference type="ARBA" id="ARBA00022840"/>
    </source>
</evidence>
<dbReference type="PROSITE" id="PS00108">
    <property type="entry name" value="PROTEIN_KINASE_ST"/>
    <property type="match status" value="1"/>
</dbReference>
<dbReference type="SUPFAM" id="SSF56112">
    <property type="entry name" value="Protein kinase-like (PK-like)"/>
    <property type="match status" value="1"/>
</dbReference>
<evidence type="ECO:0000259" key="9">
    <source>
        <dbReference type="PROSITE" id="PS50011"/>
    </source>
</evidence>
<sequence length="517" mass="54587">MSTPESGPAELPTSPPTHRVPAPPEAAIGPAPPMQLGRGYLKEELIGTGASGAVWRGRRREDNEPVAIKELHAGRAGDRAVLHRFLREREVLLELDHPHLVRLYDMVAERNTLAIVMELVTGQNLRQVMRRQPLSTDRALSVLSQLAAALGAVHAAGVTHRDVKPENILVTWRGGEPWIQLVDFGVAKFADGLQLTRVSEVVGTPHYVAPEASTGRPHGPPVDIYALGLVAYELLGGRHPYAGSPDPLAAHIVSEPARLAGVAEPLWQLINACLDKNPDRRPTADAFAAHLDQLRHSESGLPADAPPPRPAGPPAGQPVQTADPVVRPDPARADVPGATTGPATGPETGESVGGAPVDAQLPTTGATVLLPDPPPPAPVRRRGWRKPVLALAALLLVATGVGWWVGRPDPGPVGTLAATPSGPPPPQFVLLPVTATSPRRGTVRLEFSDATHLDGFVRYVILRDGSKVAEVASGSGSPYVLHGIDHRTEYCFQVAALVESTQPLPPAPKPSCLTADG</sequence>
<feature type="compositionally biased region" description="Pro residues" evidence="8">
    <location>
        <begin position="304"/>
        <end position="316"/>
    </location>
</feature>
<dbReference type="CDD" id="cd14014">
    <property type="entry name" value="STKc_PknB_like"/>
    <property type="match status" value="1"/>
</dbReference>
<dbReference type="RefSeq" id="WP_375733011.1">
    <property type="nucleotide sequence ID" value="NZ_JBCGDC010000007.1"/>
</dbReference>
<organism evidence="10 11">
    <name type="scientific">Polymorphospora lycopeni</name>
    <dbReference type="NCBI Taxonomy" id="3140240"/>
    <lineage>
        <taxon>Bacteria</taxon>
        <taxon>Bacillati</taxon>
        <taxon>Actinomycetota</taxon>
        <taxon>Actinomycetes</taxon>
        <taxon>Micromonosporales</taxon>
        <taxon>Micromonosporaceae</taxon>
        <taxon>Polymorphospora</taxon>
    </lineage>
</organism>
<comment type="caution">
    <text evidence="10">The sequence shown here is derived from an EMBL/GenBank/DDBJ whole genome shotgun (WGS) entry which is preliminary data.</text>
</comment>
<feature type="domain" description="Protein kinase" evidence="9">
    <location>
        <begin position="40"/>
        <end position="293"/>
    </location>
</feature>
<keyword evidence="4 7" id="KW-0547">Nucleotide-binding</keyword>
<keyword evidence="5 10" id="KW-0418">Kinase</keyword>
<evidence type="ECO:0000256" key="5">
    <source>
        <dbReference type="ARBA" id="ARBA00022777"/>
    </source>
</evidence>
<dbReference type="PANTHER" id="PTHR43289">
    <property type="entry name" value="MITOGEN-ACTIVATED PROTEIN KINASE KINASE KINASE 20-RELATED"/>
    <property type="match status" value="1"/>
</dbReference>
<evidence type="ECO:0000256" key="3">
    <source>
        <dbReference type="ARBA" id="ARBA00022679"/>
    </source>
</evidence>
<keyword evidence="2" id="KW-0723">Serine/threonine-protein kinase</keyword>
<evidence type="ECO:0000313" key="10">
    <source>
        <dbReference type="EMBL" id="MFB6392213.1"/>
    </source>
</evidence>
<dbReference type="EC" id="2.7.11.1" evidence="1"/>
<evidence type="ECO:0000256" key="1">
    <source>
        <dbReference type="ARBA" id="ARBA00012513"/>
    </source>
</evidence>
<dbReference type="SMART" id="SM00220">
    <property type="entry name" value="S_TKc"/>
    <property type="match status" value="1"/>
</dbReference>
<dbReference type="Proteomes" id="UP001582793">
    <property type="component" value="Unassembled WGS sequence"/>
</dbReference>
<feature type="region of interest" description="Disordered" evidence="8">
    <location>
        <begin position="298"/>
        <end position="357"/>
    </location>
</feature>
<dbReference type="PROSITE" id="PS50011">
    <property type="entry name" value="PROTEIN_KINASE_DOM"/>
    <property type="match status" value="1"/>
</dbReference>
<keyword evidence="3 10" id="KW-0808">Transferase</keyword>
<keyword evidence="6 7" id="KW-0067">ATP-binding</keyword>
<dbReference type="PROSITE" id="PS00107">
    <property type="entry name" value="PROTEIN_KINASE_ATP"/>
    <property type="match status" value="1"/>
</dbReference>
<evidence type="ECO:0000256" key="2">
    <source>
        <dbReference type="ARBA" id="ARBA00022527"/>
    </source>
</evidence>
<dbReference type="InterPro" id="IPR000719">
    <property type="entry name" value="Prot_kinase_dom"/>
</dbReference>
<dbReference type="InterPro" id="IPR011009">
    <property type="entry name" value="Kinase-like_dom_sf"/>
</dbReference>
<reference evidence="10 11" key="1">
    <citation type="submission" date="2024-04" db="EMBL/GenBank/DDBJ databases">
        <title>Polymorphospora sp. isolated from Baiyangdian Lake in Xiong'an New Area.</title>
        <authorList>
            <person name="Zhang X."/>
            <person name="Liu J."/>
        </authorList>
    </citation>
    <scope>NUCLEOTIDE SEQUENCE [LARGE SCALE GENOMIC DNA]</scope>
    <source>
        <strain evidence="10 11">2-325</strain>
    </source>
</reference>
<protein>
    <recommendedName>
        <fullName evidence="1">non-specific serine/threonine protein kinase</fullName>
        <ecNumber evidence="1">2.7.11.1</ecNumber>
    </recommendedName>
</protein>
<feature type="compositionally biased region" description="Low complexity" evidence="8">
    <location>
        <begin position="336"/>
        <end position="350"/>
    </location>
</feature>
<dbReference type="GO" id="GO:0004674">
    <property type="term" value="F:protein serine/threonine kinase activity"/>
    <property type="evidence" value="ECO:0007669"/>
    <property type="project" value="UniProtKB-EC"/>
</dbReference>
<dbReference type="Pfam" id="PF00069">
    <property type="entry name" value="Pkinase"/>
    <property type="match status" value="1"/>
</dbReference>
<keyword evidence="11" id="KW-1185">Reference proteome</keyword>
<dbReference type="PANTHER" id="PTHR43289:SF6">
    <property type="entry name" value="SERINE_THREONINE-PROTEIN KINASE NEKL-3"/>
    <property type="match status" value="1"/>
</dbReference>